<dbReference type="RefSeq" id="WP_071384467.1">
    <property type="nucleotide sequence ID" value="NZ_MLYO01000060.1"/>
</dbReference>
<dbReference type="Gene3D" id="3.30.530.20">
    <property type="match status" value="1"/>
</dbReference>
<dbReference type="Proteomes" id="UP000179642">
    <property type="component" value="Unassembled WGS sequence"/>
</dbReference>
<reference evidence="1 2" key="1">
    <citation type="submission" date="2016-10" db="EMBL/GenBank/DDBJ databases">
        <title>Genome sequence of Streptomyces sp. MUSC 1.</title>
        <authorList>
            <person name="Lee L.-H."/>
            <person name="Ser H.-L."/>
            <person name="Law J.W.-F."/>
        </authorList>
    </citation>
    <scope>NUCLEOTIDE SEQUENCE [LARGE SCALE GENOMIC DNA]</scope>
    <source>
        <strain evidence="1 2">MUSC 1</strain>
    </source>
</reference>
<dbReference type="EMBL" id="MLYO01000060">
    <property type="protein sequence ID" value="OIJ96832.1"/>
    <property type="molecule type" value="Genomic_DNA"/>
</dbReference>
<keyword evidence="2" id="KW-1185">Reference proteome</keyword>
<dbReference type="OrthoDB" id="3396643at2"/>
<evidence type="ECO:0000313" key="1">
    <source>
        <dbReference type="EMBL" id="OIJ96832.1"/>
    </source>
</evidence>
<accession>A0A1S2PTD1</accession>
<protein>
    <recommendedName>
        <fullName evidence="3">Cyclase</fullName>
    </recommendedName>
</protein>
<evidence type="ECO:0008006" key="3">
    <source>
        <dbReference type="Google" id="ProtNLM"/>
    </source>
</evidence>
<sequence length="163" mass="17459">MVSIRSASLAGTEVEAGPDAVRALLLDVVGCGLLMPGVESLTAEGDDIYHYVLQTISNGAVSHTPDHRTRFDTSDPALIRWEPVGEHNFRSWGVFRTTDGHAPGTTYLEIDTRSEADVAIAPVVLPLVEPFARQQSDQVTEGFLAAIKERVESGARVLSGATS</sequence>
<dbReference type="SUPFAM" id="SSF55961">
    <property type="entry name" value="Bet v1-like"/>
    <property type="match status" value="1"/>
</dbReference>
<evidence type="ECO:0000313" key="2">
    <source>
        <dbReference type="Proteomes" id="UP000179642"/>
    </source>
</evidence>
<dbReference type="InterPro" id="IPR023393">
    <property type="entry name" value="START-like_dom_sf"/>
</dbReference>
<organism evidence="1 2">
    <name type="scientific">Streptomyces monashensis</name>
    <dbReference type="NCBI Taxonomy" id="1678012"/>
    <lineage>
        <taxon>Bacteria</taxon>
        <taxon>Bacillati</taxon>
        <taxon>Actinomycetota</taxon>
        <taxon>Actinomycetes</taxon>
        <taxon>Kitasatosporales</taxon>
        <taxon>Streptomycetaceae</taxon>
        <taxon>Streptomyces</taxon>
    </lineage>
</organism>
<name>A0A1S2PTD1_9ACTN</name>
<gene>
    <name evidence="1" type="ORF">BIV23_31930</name>
</gene>
<dbReference type="AlphaFoldDB" id="A0A1S2PTD1"/>
<dbReference type="CDD" id="cd07812">
    <property type="entry name" value="SRPBCC"/>
    <property type="match status" value="1"/>
</dbReference>
<proteinExistence type="predicted"/>
<comment type="caution">
    <text evidence="1">The sequence shown here is derived from an EMBL/GenBank/DDBJ whole genome shotgun (WGS) entry which is preliminary data.</text>
</comment>